<dbReference type="Gene3D" id="3.30.260.10">
    <property type="entry name" value="TCP-1-like chaperonin intermediate domain"/>
    <property type="match status" value="1"/>
</dbReference>
<evidence type="ECO:0000256" key="5">
    <source>
        <dbReference type="ARBA" id="ARBA00023186"/>
    </source>
</evidence>
<dbReference type="InterPro" id="IPR027413">
    <property type="entry name" value="GROEL-like_equatorial_sf"/>
</dbReference>
<organism evidence="6">
    <name type="scientific">marine sediment metagenome</name>
    <dbReference type="NCBI Taxonomy" id="412755"/>
    <lineage>
        <taxon>unclassified sequences</taxon>
        <taxon>metagenomes</taxon>
        <taxon>ecological metagenomes</taxon>
    </lineage>
</organism>
<dbReference type="GO" id="GO:0042026">
    <property type="term" value="P:protein refolding"/>
    <property type="evidence" value="ECO:0007669"/>
    <property type="project" value="InterPro"/>
</dbReference>
<sequence length="255" mass="27513">TLGARGKTVLIESENHTHGITVTKDGVTVAKSINLMHPTQNLAVTMMKEAAENTAVSAGDGTTTAIVITQAIVLEAQKRIKDHMNLTDIIRAIQNSSKYVVKELQKDSKKVNGKRLLDVATISSNNDKVIGKIIAEAYNTVGDNGVVTVENASGTDTYSEIIEGMKIDRGYSSKYFITDQKKGECVLDNPYVLVADQEINHTSSIEHILAPIIQEGKPILIIGTLSPAALNTLNLNKAKGIIKVCSIIPPQFGYK</sequence>
<reference evidence="6" key="1">
    <citation type="journal article" date="2014" name="Front. Microbiol.">
        <title>High frequency of phylogenetically diverse reductive dehalogenase-homologous genes in deep subseafloor sedimentary metagenomes.</title>
        <authorList>
            <person name="Kawai M."/>
            <person name="Futagami T."/>
            <person name="Toyoda A."/>
            <person name="Takaki Y."/>
            <person name="Nishi S."/>
            <person name="Hori S."/>
            <person name="Arai W."/>
            <person name="Tsubouchi T."/>
            <person name="Morono Y."/>
            <person name="Uchiyama I."/>
            <person name="Ito T."/>
            <person name="Fujiyama A."/>
            <person name="Inagaki F."/>
            <person name="Takami H."/>
        </authorList>
    </citation>
    <scope>NUCLEOTIDE SEQUENCE</scope>
    <source>
        <strain evidence="6">Expedition CK06-06</strain>
    </source>
</reference>
<dbReference type="GO" id="GO:0005524">
    <property type="term" value="F:ATP binding"/>
    <property type="evidence" value="ECO:0007669"/>
    <property type="project" value="UniProtKB-KW"/>
</dbReference>
<dbReference type="Gene3D" id="3.50.7.10">
    <property type="entry name" value="GroEL"/>
    <property type="match status" value="1"/>
</dbReference>
<dbReference type="InterPro" id="IPR002423">
    <property type="entry name" value="Cpn60/GroEL/TCP-1"/>
</dbReference>
<dbReference type="InterPro" id="IPR001844">
    <property type="entry name" value="Cpn60/GroEL"/>
</dbReference>
<comment type="caution">
    <text evidence="6">The sequence shown here is derived from an EMBL/GenBank/DDBJ whole genome shotgun (WGS) entry which is preliminary data.</text>
</comment>
<dbReference type="InterPro" id="IPR017998">
    <property type="entry name" value="Chaperone_TCP-1"/>
</dbReference>
<evidence type="ECO:0008006" key="7">
    <source>
        <dbReference type="Google" id="ProtNLM"/>
    </source>
</evidence>
<comment type="similarity">
    <text evidence="2">Belongs to the TCP-1 chaperonin family.</text>
</comment>
<accession>X0W0N3</accession>
<evidence type="ECO:0000256" key="4">
    <source>
        <dbReference type="ARBA" id="ARBA00022840"/>
    </source>
</evidence>
<keyword evidence="4" id="KW-0067">ATP-binding</keyword>
<dbReference type="Pfam" id="PF00118">
    <property type="entry name" value="Cpn60_TCP1"/>
    <property type="match status" value="1"/>
</dbReference>
<proteinExistence type="inferred from homology"/>
<dbReference type="PRINTS" id="PR00304">
    <property type="entry name" value="TCOMPLEXTCP1"/>
</dbReference>
<dbReference type="PANTHER" id="PTHR45633">
    <property type="entry name" value="60 KDA HEAT SHOCK PROTEIN, MITOCHONDRIAL"/>
    <property type="match status" value="1"/>
</dbReference>
<dbReference type="InterPro" id="IPR027410">
    <property type="entry name" value="TCP-1-like_intermed_sf"/>
</dbReference>
<feature type="non-terminal residue" evidence="6">
    <location>
        <position position="255"/>
    </location>
</feature>
<dbReference type="InterPro" id="IPR027409">
    <property type="entry name" value="GroEL-like_apical_dom_sf"/>
</dbReference>
<dbReference type="Gene3D" id="1.10.560.10">
    <property type="entry name" value="GroEL-like equatorial domain"/>
    <property type="match status" value="1"/>
</dbReference>
<keyword evidence="3" id="KW-0547">Nucleotide-binding</keyword>
<dbReference type="AlphaFoldDB" id="X0W0N3"/>
<dbReference type="GO" id="GO:0140662">
    <property type="term" value="F:ATP-dependent protein folding chaperone"/>
    <property type="evidence" value="ECO:0007669"/>
    <property type="project" value="InterPro"/>
</dbReference>
<dbReference type="EMBL" id="BARS01038053">
    <property type="protein sequence ID" value="GAG18218.1"/>
    <property type="molecule type" value="Genomic_DNA"/>
</dbReference>
<name>X0W0N3_9ZZZZ</name>
<dbReference type="SUPFAM" id="SSF48592">
    <property type="entry name" value="GroEL equatorial domain-like"/>
    <property type="match status" value="1"/>
</dbReference>
<feature type="non-terminal residue" evidence="6">
    <location>
        <position position="1"/>
    </location>
</feature>
<comment type="similarity">
    <text evidence="1">Belongs to the chaperonin (HSP60) family.</text>
</comment>
<evidence type="ECO:0000256" key="1">
    <source>
        <dbReference type="ARBA" id="ARBA00006607"/>
    </source>
</evidence>
<evidence type="ECO:0000256" key="2">
    <source>
        <dbReference type="ARBA" id="ARBA00008020"/>
    </source>
</evidence>
<keyword evidence="5" id="KW-0143">Chaperone</keyword>
<protein>
    <recommendedName>
        <fullName evidence="7">60 kDa chaperonin</fullName>
    </recommendedName>
</protein>
<evidence type="ECO:0000256" key="3">
    <source>
        <dbReference type="ARBA" id="ARBA00022741"/>
    </source>
</evidence>
<evidence type="ECO:0000313" key="6">
    <source>
        <dbReference type="EMBL" id="GAG18218.1"/>
    </source>
</evidence>
<gene>
    <name evidence="6" type="ORF">S01H1_58262</name>
</gene>